<dbReference type="RefSeq" id="WP_000456858.1">
    <property type="nucleotide sequence ID" value="NZ_BFNV01000208.1"/>
</dbReference>
<protein>
    <submittedName>
        <fullName evidence="1">Uncharacterized protein</fullName>
    </submittedName>
</protein>
<organism evidence="1">
    <name type="scientific">Escherichia coli</name>
    <dbReference type="NCBI Taxonomy" id="562"/>
    <lineage>
        <taxon>Bacteria</taxon>
        <taxon>Pseudomonadati</taxon>
        <taxon>Pseudomonadota</taxon>
        <taxon>Gammaproteobacteria</taxon>
        <taxon>Enterobacterales</taxon>
        <taxon>Enterobacteriaceae</taxon>
        <taxon>Escherichia</taxon>
    </lineage>
</organism>
<accession>A0AAI9MG37</accession>
<comment type="caution">
    <text evidence="1">The sequence shown here is derived from an EMBL/GenBank/DDBJ whole genome shotgun (WGS) entry which is preliminary data.</text>
</comment>
<dbReference type="EMBL" id="ABLFQU030000110">
    <property type="protein sequence ID" value="EMM0028756.1"/>
    <property type="molecule type" value="Genomic_DNA"/>
</dbReference>
<gene>
    <name evidence="1" type="ORF">P6223_005467</name>
</gene>
<reference evidence="1" key="1">
    <citation type="submission" date="2024-02" db="EMBL/GenBank/DDBJ databases">
        <authorList>
            <consortium name="Clinical and Environmental Microbiology Branch: Whole genome sequencing antimicrobial resistance pathogens in the healthcare setting"/>
        </authorList>
    </citation>
    <scope>NUCLEOTIDE SEQUENCE</scope>
    <source>
        <strain evidence="1">2023CK-00345</strain>
    </source>
</reference>
<dbReference type="AlphaFoldDB" id="A0AAI9MG37"/>
<name>A0AAI9MG37_ECOLX</name>
<proteinExistence type="predicted"/>
<sequence length="163" mass="18261">MEYTPIALSPGAMLHKGKFIGYVMKIRFSECSGDHLFYLRYDMVVELARALARKTHQMYLKGTFSTDESSQATLEMEKDYKQHDIYLTSDEISSPSVNNFVALLDYNVRDASLLLSLIKNDNSKIDISIPEAAVEIFTGYMMNTVIKAGGEALSEKLISDIGV</sequence>
<evidence type="ECO:0000313" key="1">
    <source>
        <dbReference type="EMBL" id="EMM0028756.1"/>
    </source>
</evidence>